<name>A0AAD7FVN5_MYCRO</name>
<dbReference type="Proteomes" id="UP001221757">
    <property type="component" value="Unassembled WGS sequence"/>
</dbReference>
<proteinExistence type="predicted"/>
<gene>
    <name evidence="2" type="ORF">B0H17DRAFT_1105516</name>
</gene>
<keyword evidence="3" id="KW-1185">Reference proteome</keyword>
<reference evidence="2" key="1">
    <citation type="submission" date="2023-03" db="EMBL/GenBank/DDBJ databases">
        <title>Massive genome expansion in bonnet fungi (Mycena s.s.) driven by repeated elements and novel gene families across ecological guilds.</title>
        <authorList>
            <consortium name="Lawrence Berkeley National Laboratory"/>
            <person name="Harder C.B."/>
            <person name="Miyauchi S."/>
            <person name="Viragh M."/>
            <person name="Kuo A."/>
            <person name="Thoen E."/>
            <person name="Andreopoulos B."/>
            <person name="Lu D."/>
            <person name="Skrede I."/>
            <person name="Drula E."/>
            <person name="Henrissat B."/>
            <person name="Morin E."/>
            <person name="Kohler A."/>
            <person name="Barry K."/>
            <person name="LaButti K."/>
            <person name="Morin E."/>
            <person name="Salamov A."/>
            <person name="Lipzen A."/>
            <person name="Mereny Z."/>
            <person name="Hegedus B."/>
            <person name="Baldrian P."/>
            <person name="Stursova M."/>
            <person name="Weitz H."/>
            <person name="Taylor A."/>
            <person name="Grigoriev I.V."/>
            <person name="Nagy L.G."/>
            <person name="Martin F."/>
            <person name="Kauserud H."/>
        </authorList>
    </citation>
    <scope>NUCLEOTIDE SEQUENCE</scope>
    <source>
        <strain evidence="2">CBHHK067</strain>
    </source>
</reference>
<sequence>MDRDHNFTQWRAEGRRRFDSSGRHLIVLDAFHFSCLRLSFSPPLTPKLAYIRISAVVDHRSYLHLIRHRLIPPEGNRRFDSSRWHCLPCPLFFVFTSLLSDSTRRSPMHQNHSISRRGPWQSP</sequence>
<protein>
    <submittedName>
        <fullName evidence="2">Uncharacterized protein</fullName>
    </submittedName>
</protein>
<evidence type="ECO:0000256" key="1">
    <source>
        <dbReference type="SAM" id="MobiDB-lite"/>
    </source>
</evidence>
<evidence type="ECO:0000313" key="3">
    <source>
        <dbReference type="Proteomes" id="UP001221757"/>
    </source>
</evidence>
<comment type="caution">
    <text evidence="2">The sequence shown here is derived from an EMBL/GenBank/DDBJ whole genome shotgun (WGS) entry which is preliminary data.</text>
</comment>
<evidence type="ECO:0000313" key="2">
    <source>
        <dbReference type="EMBL" id="KAJ7640587.1"/>
    </source>
</evidence>
<feature type="region of interest" description="Disordered" evidence="1">
    <location>
        <begin position="103"/>
        <end position="123"/>
    </location>
</feature>
<dbReference type="AlphaFoldDB" id="A0AAD7FVN5"/>
<dbReference type="EMBL" id="JARKIE010000426">
    <property type="protein sequence ID" value="KAJ7640587.1"/>
    <property type="molecule type" value="Genomic_DNA"/>
</dbReference>
<accession>A0AAD7FVN5</accession>
<organism evidence="2 3">
    <name type="scientific">Mycena rosella</name>
    <name type="common">Pink bonnet</name>
    <name type="synonym">Agaricus rosellus</name>
    <dbReference type="NCBI Taxonomy" id="1033263"/>
    <lineage>
        <taxon>Eukaryota</taxon>
        <taxon>Fungi</taxon>
        <taxon>Dikarya</taxon>
        <taxon>Basidiomycota</taxon>
        <taxon>Agaricomycotina</taxon>
        <taxon>Agaricomycetes</taxon>
        <taxon>Agaricomycetidae</taxon>
        <taxon>Agaricales</taxon>
        <taxon>Marasmiineae</taxon>
        <taxon>Mycenaceae</taxon>
        <taxon>Mycena</taxon>
    </lineage>
</organism>